<accession>A0A177TB83</accession>
<name>A0A177TB83_9BASI</name>
<protein>
    <submittedName>
        <fullName evidence="2">Uncharacterized protein</fullName>
    </submittedName>
</protein>
<dbReference type="Proteomes" id="UP000077521">
    <property type="component" value="Unassembled WGS sequence"/>
</dbReference>
<feature type="region of interest" description="Disordered" evidence="1">
    <location>
        <begin position="100"/>
        <end position="146"/>
    </location>
</feature>
<evidence type="ECO:0000313" key="2">
    <source>
        <dbReference type="EMBL" id="KAE8244774.1"/>
    </source>
</evidence>
<dbReference type="EMBL" id="LWDF02000578">
    <property type="protein sequence ID" value="KAE8244774.1"/>
    <property type="molecule type" value="Genomic_DNA"/>
</dbReference>
<organism evidence="2 3">
    <name type="scientific">Tilletia indica</name>
    <dbReference type="NCBI Taxonomy" id="43049"/>
    <lineage>
        <taxon>Eukaryota</taxon>
        <taxon>Fungi</taxon>
        <taxon>Dikarya</taxon>
        <taxon>Basidiomycota</taxon>
        <taxon>Ustilaginomycotina</taxon>
        <taxon>Exobasidiomycetes</taxon>
        <taxon>Tilletiales</taxon>
        <taxon>Tilletiaceae</taxon>
        <taxon>Tilletia</taxon>
    </lineage>
</organism>
<feature type="compositionally biased region" description="Polar residues" evidence="1">
    <location>
        <begin position="102"/>
        <end position="114"/>
    </location>
</feature>
<gene>
    <name evidence="2" type="ORF">A4X13_0g6278</name>
</gene>
<dbReference type="AlphaFoldDB" id="A0A177TB83"/>
<comment type="caution">
    <text evidence="2">The sequence shown here is derived from an EMBL/GenBank/DDBJ whole genome shotgun (WGS) entry which is preliminary data.</text>
</comment>
<evidence type="ECO:0000313" key="3">
    <source>
        <dbReference type="Proteomes" id="UP000077521"/>
    </source>
</evidence>
<sequence>MGWLENTVAEEGLTTGFLPLKIIIKPENLSVGVIQGFKHRTISEITPAEYAAAMRSGEENVQAQARRSYMLSVAGMEIHVELKPHQGVGTWRGPVLAHLSGARQSETNRSSKAPSRTEKQSKGQTLPDAKVELINQEPIRQNDSLA</sequence>
<reference evidence="2" key="2">
    <citation type="journal article" date="2019" name="IMA Fungus">
        <title>Genome sequencing and comparison of five Tilletia species to identify candidate genes for the detection of regulated species infecting wheat.</title>
        <authorList>
            <person name="Nguyen H.D.T."/>
            <person name="Sultana T."/>
            <person name="Kesanakurti P."/>
            <person name="Hambleton S."/>
        </authorList>
    </citation>
    <scope>NUCLEOTIDE SEQUENCE</scope>
    <source>
        <strain evidence="2">DAOMC 236416</strain>
    </source>
</reference>
<proteinExistence type="predicted"/>
<keyword evidence="3" id="KW-1185">Reference proteome</keyword>
<reference evidence="2" key="1">
    <citation type="submission" date="2016-04" db="EMBL/GenBank/DDBJ databases">
        <authorList>
            <person name="Nguyen H.D."/>
            <person name="Samba Siva P."/>
            <person name="Cullis J."/>
            <person name="Levesque C.A."/>
            <person name="Hambleton S."/>
        </authorList>
    </citation>
    <scope>NUCLEOTIDE SEQUENCE</scope>
    <source>
        <strain evidence="2">DAOMC 236416</strain>
    </source>
</reference>
<evidence type="ECO:0000256" key="1">
    <source>
        <dbReference type="SAM" id="MobiDB-lite"/>
    </source>
</evidence>